<protein>
    <submittedName>
        <fullName evidence="1">Uncharacterized protein</fullName>
    </submittedName>
</protein>
<name>A0A918HRL5_9ACTN</name>
<reference evidence="1" key="1">
    <citation type="journal article" date="2014" name="Int. J. Syst. Evol. Microbiol.">
        <title>Complete genome sequence of Corynebacterium casei LMG S-19264T (=DSM 44701T), isolated from a smear-ripened cheese.</title>
        <authorList>
            <consortium name="US DOE Joint Genome Institute (JGI-PGF)"/>
            <person name="Walter F."/>
            <person name="Albersmeier A."/>
            <person name="Kalinowski J."/>
            <person name="Ruckert C."/>
        </authorList>
    </citation>
    <scope>NUCLEOTIDE SEQUENCE</scope>
    <source>
        <strain evidence="1">JCM 4125</strain>
    </source>
</reference>
<evidence type="ECO:0000313" key="1">
    <source>
        <dbReference type="EMBL" id="GGT93398.1"/>
    </source>
</evidence>
<proteinExistence type="predicted"/>
<sequence>MGTLVLRVPGELAQGVVADDDVGLELADMCDQAADGLVQGRIDEAYGAARCRGGVCGHRRSRAVAGRRHPRY</sequence>
<organism evidence="1 2">
    <name type="scientific">Streptomyces phaeofaciens</name>
    <dbReference type="NCBI Taxonomy" id="68254"/>
    <lineage>
        <taxon>Bacteria</taxon>
        <taxon>Bacillati</taxon>
        <taxon>Actinomycetota</taxon>
        <taxon>Actinomycetes</taxon>
        <taxon>Kitasatosporales</taxon>
        <taxon>Streptomycetaceae</taxon>
        <taxon>Streptomyces</taxon>
    </lineage>
</organism>
<reference evidence="1" key="2">
    <citation type="submission" date="2020-09" db="EMBL/GenBank/DDBJ databases">
        <authorList>
            <person name="Sun Q."/>
            <person name="Ohkuma M."/>
        </authorList>
    </citation>
    <scope>NUCLEOTIDE SEQUENCE</scope>
    <source>
        <strain evidence="1">JCM 4125</strain>
    </source>
</reference>
<comment type="caution">
    <text evidence="1">The sequence shown here is derived from an EMBL/GenBank/DDBJ whole genome shotgun (WGS) entry which is preliminary data.</text>
</comment>
<keyword evidence="2" id="KW-1185">Reference proteome</keyword>
<gene>
    <name evidence="1" type="ORF">GCM10010226_84120</name>
</gene>
<accession>A0A918HRL5</accession>
<dbReference type="AlphaFoldDB" id="A0A918HRL5"/>
<dbReference type="Proteomes" id="UP000646776">
    <property type="component" value="Unassembled WGS sequence"/>
</dbReference>
<evidence type="ECO:0000313" key="2">
    <source>
        <dbReference type="Proteomes" id="UP000646776"/>
    </source>
</evidence>
<dbReference type="EMBL" id="BMSA01000042">
    <property type="protein sequence ID" value="GGT93398.1"/>
    <property type="molecule type" value="Genomic_DNA"/>
</dbReference>